<protein>
    <submittedName>
        <fullName evidence="1">Methionine biosynthesis protein MetW</fullName>
    </submittedName>
</protein>
<dbReference type="AlphaFoldDB" id="A0A7J0BIC4"/>
<dbReference type="Pfam" id="PF07021">
    <property type="entry name" value="MetW"/>
    <property type="match status" value="1"/>
</dbReference>
<keyword evidence="2" id="KW-1185">Reference proteome</keyword>
<dbReference type="InterPro" id="IPR010743">
    <property type="entry name" value="Methionine_synth_MetW"/>
</dbReference>
<dbReference type="InterPro" id="IPR029063">
    <property type="entry name" value="SAM-dependent_MTases_sf"/>
</dbReference>
<dbReference type="RefSeq" id="WP_174404514.1">
    <property type="nucleotide sequence ID" value="NZ_BLVO01000012.1"/>
</dbReference>
<name>A0A7J0BIC4_9BACT</name>
<dbReference type="Proteomes" id="UP000503840">
    <property type="component" value="Unassembled WGS sequence"/>
</dbReference>
<reference evidence="1 2" key="1">
    <citation type="submission" date="2020-05" db="EMBL/GenBank/DDBJ databases">
        <title>Draft genome sequence of Desulfovibrio sp. strain HN2T.</title>
        <authorList>
            <person name="Ueno A."/>
            <person name="Tamazawa S."/>
            <person name="Tamamura S."/>
            <person name="Murakami T."/>
            <person name="Kiyama T."/>
            <person name="Inomata H."/>
            <person name="Amano Y."/>
            <person name="Miyakawa K."/>
            <person name="Tamaki H."/>
            <person name="Naganuma T."/>
            <person name="Kaneko K."/>
        </authorList>
    </citation>
    <scope>NUCLEOTIDE SEQUENCE [LARGE SCALE GENOMIC DNA]</scope>
    <source>
        <strain evidence="1 2">HN2</strain>
    </source>
</reference>
<accession>A0A7J0BIC4</accession>
<sequence>MSANQTDTSRGARPSDRPLRFDQQVIASWIEPESRVLDLGCGDGQLLGHLVRDKRVFGTGIELSEARVAQCIGQGLSVVHGNVNEELPNYPDKAFDYVIVSQTLQQVHRPTRMLKQLLRVGRFGIVSFPNFGYWKVRLQAIFGGRAPKTRELPYEWYDTPNIRVLTLNDFHNYGAEIPFRIMRQEAVTMPAGDQYPKHVSLLPNLRASYGIFMIEGR</sequence>
<dbReference type="NCBIfam" id="TIGR02081">
    <property type="entry name" value="metW"/>
    <property type="match status" value="1"/>
</dbReference>
<proteinExistence type="predicted"/>
<evidence type="ECO:0000313" key="2">
    <source>
        <dbReference type="Proteomes" id="UP000503840"/>
    </source>
</evidence>
<comment type="caution">
    <text evidence="1">The sequence shown here is derived from an EMBL/GenBank/DDBJ whole genome shotgun (WGS) entry which is preliminary data.</text>
</comment>
<evidence type="ECO:0000313" key="1">
    <source>
        <dbReference type="EMBL" id="GFM32844.1"/>
    </source>
</evidence>
<dbReference type="PANTHER" id="PTHR43861">
    <property type="entry name" value="TRANS-ACONITATE 2-METHYLTRANSFERASE-RELATED"/>
    <property type="match status" value="1"/>
</dbReference>
<dbReference type="CDD" id="cd02440">
    <property type="entry name" value="AdoMet_MTases"/>
    <property type="match status" value="1"/>
</dbReference>
<dbReference type="Gene3D" id="3.40.50.150">
    <property type="entry name" value="Vaccinia Virus protein VP39"/>
    <property type="match status" value="1"/>
</dbReference>
<gene>
    <name evidence="1" type="ORF">DSM101010T_12090</name>
</gene>
<organism evidence="1 2">
    <name type="scientific">Desulfovibrio subterraneus</name>
    <dbReference type="NCBI Taxonomy" id="2718620"/>
    <lineage>
        <taxon>Bacteria</taxon>
        <taxon>Pseudomonadati</taxon>
        <taxon>Thermodesulfobacteriota</taxon>
        <taxon>Desulfovibrionia</taxon>
        <taxon>Desulfovibrionales</taxon>
        <taxon>Desulfovibrionaceae</taxon>
        <taxon>Desulfovibrio</taxon>
    </lineage>
</organism>
<dbReference type="SUPFAM" id="SSF53335">
    <property type="entry name" value="S-adenosyl-L-methionine-dependent methyltransferases"/>
    <property type="match status" value="1"/>
</dbReference>
<dbReference type="EMBL" id="BLVO01000012">
    <property type="protein sequence ID" value="GFM32844.1"/>
    <property type="molecule type" value="Genomic_DNA"/>
</dbReference>